<sequence>MQETVSILQAQIQTKRRVLELCKERQRVEEEKQEIMKNTRSYLLAQVEQIESRLKRALLKSQQSMSDMIKTLDMERKAIVFWNNLNNSAKDLGKVADTWKPGKLRRVRTLNDLSTSREEIFDDEFATCEFPCDLSDDDALTEILRN</sequence>
<reference evidence="1 2" key="1">
    <citation type="submission" date="2022-05" db="EMBL/GenBank/DDBJ databases">
        <authorList>
            <consortium name="Genoscope - CEA"/>
            <person name="William W."/>
        </authorList>
    </citation>
    <scope>NUCLEOTIDE SEQUENCE [LARGE SCALE GENOMIC DNA]</scope>
</reference>
<accession>A0AAU9W0K0</accession>
<comment type="caution">
    <text evidence="1">The sequence shown here is derived from an EMBL/GenBank/DDBJ whole genome shotgun (WGS) entry which is preliminary data.</text>
</comment>
<dbReference type="Proteomes" id="UP001159428">
    <property type="component" value="Unassembled WGS sequence"/>
</dbReference>
<gene>
    <name evidence="1" type="ORF">PMEA_00028352</name>
</gene>
<protein>
    <submittedName>
        <fullName evidence="1">Uncharacterized protein</fullName>
    </submittedName>
</protein>
<name>A0AAU9W0K0_9CNID</name>
<proteinExistence type="predicted"/>
<dbReference type="AlphaFoldDB" id="A0AAU9W0K0"/>
<dbReference type="EMBL" id="CALNXJ010000006">
    <property type="protein sequence ID" value="CAH3041729.1"/>
    <property type="molecule type" value="Genomic_DNA"/>
</dbReference>
<evidence type="ECO:0000313" key="2">
    <source>
        <dbReference type="Proteomes" id="UP001159428"/>
    </source>
</evidence>
<evidence type="ECO:0000313" key="1">
    <source>
        <dbReference type="EMBL" id="CAH3041729.1"/>
    </source>
</evidence>
<keyword evidence="2" id="KW-1185">Reference proteome</keyword>
<organism evidence="1 2">
    <name type="scientific">Pocillopora meandrina</name>
    <dbReference type="NCBI Taxonomy" id="46732"/>
    <lineage>
        <taxon>Eukaryota</taxon>
        <taxon>Metazoa</taxon>
        <taxon>Cnidaria</taxon>
        <taxon>Anthozoa</taxon>
        <taxon>Hexacorallia</taxon>
        <taxon>Scleractinia</taxon>
        <taxon>Astrocoeniina</taxon>
        <taxon>Pocilloporidae</taxon>
        <taxon>Pocillopora</taxon>
    </lineage>
</organism>
<feature type="non-terminal residue" evidence="1">
    <location>
        <position position="146"/>
    </location>
</feature>